<dbReference type="RefSeq" id="WP_190766641.1">
    <property type="nucleotide sequence ID" value="NZ_JACXLD010000013.1"/>
</dbReference>
<gene>
    <name evidence="1" type="ORF">IB286_14135</name>
</gene>
<keyword evidence="2" id="KW-1185">Reference proteome</keyword>
<name>A0A927C516_9GAMM</name>
<proteinExistence type="predicted"/>
<protein>
    <submittedName>
        <fullName evidence="1">Uncharacterized protein</fullName>
    </submittedName>
</protein>
<comment type="caution">
    <text evidence="1">The sequence shown here is derived from an EMBL/GenBank/DDBJ whole genome shotgun (WGS) entry which is preliminary data.</text>
</comment>
<reference evidence="1" key="1">
    <citation type="submission" date="2020-09" db="EMBL/GenBank/DDBJ databases">
        <authorList>
            <person name="Yoon J.-W."/>
        </authorList>
    </citation>
    <scope>NUCLEOTIDE SEQUENCE</scope>
    <source>
        <strain evidence="1">KMU-158</strain>
    </source>
</reference>
<dbReference type="Proteomes" id="UP000610558">
    <property type="component" value="Unassembled WGS sequence"/>
</dbReference>
<evidence type="ECO:0000313" key="2">
    <source>
        <dbReference type="Proteomes" id="UP000610558"/>
    </source>
</evidence>
<organism evidence="1 2">
    <name type="scientific">Spongiibacter pelagi</name>
    <dbReference type="NCBI Taxonomy" id="2760804"/>
    <lineage>
        <taxon>Bacteria</taxon>
        <taxon>Pseudomonadati</taxon>
        <taxon>Pseudomonadota</taxon>
        <taxon>Gammaproteobacteria</taxon>
        <taxon>Cellvibrionales</taxon>
        <taxon>Spongiibacteraceae</taxon>
        <taxon>Spongiibacter</taxon>
    </lineage>
</organism>
<dbReference type="EMBL" id="JACXLD010000013">
    <property type="protein sequence ID" value="MBD2860137.1"/>
    <property type="molecule type" value="Genomic_DNA"/>
</dbReference>
<evidence type="ECO:0000313" key="1">
    <source>
        <dbReference type="EMBL" id="MBD2860137.1"/>
    </source>
</evidence>
<accession>A0A927C516</accession>
<sequence length="68" mass="7805">MISSEGSSEYCLTEQYLPPIECFFDEERSKSRECWALNGLAEDNKKELSFSVFGHLVTIKRELGTPEK</sequence>
<dbReference type="AlphaFoldDB" id="A0A927C516"/>